<dbReference type="PANTHER" id="PTHR13935">
    <property type="entry name" value="ACHAETE-SCUTE TRANSCRIPTION FACTOR-RELATED"/>
    <property type="match status" value="1"/>
</dbReference>
<dbReference type="GO" id="GO:0046983">
    <property type="term" value="F:protein dimerization activity"/>
    <property type="evidence" value="ECO:0007669"/>
    <property type="project" value="InterPro"/>
</dbReference>
<accession>A0AAJ6X230</accession>
<feature type="compositionally biased region" description="Low complexity" evidence="6">
    <location>
        <begin position="35"/>
        <end position="44"/>
    </location>
</feature>
<dbReference type="Gene3D" id="4.10.280.10">
    <property type="entry name" value="Helix-loop-helix DNA-binding domain"/>
    <property type="match status" value="1"/>
</dbReference>
<evidence type="ECO:0000256" key="3">
    <source>
        <dbReference type="ARBA" id="ARBA00023163"/>
    </source>
</evidence>
<feature type="coiled-coil region" evidence="5">
    <location>
        <begin position="86"/>
        <end position="113"/>
    </location>
</feature>
<dbReference type="SMART" id="SM00353">
    <property type="entry name" value="HLH"/>
    <property type="match status" value="1"/>
</dbReference>
<proteinExistence type="predicted"/>
<evidence type="ECO:0000256" key="5">
    <source>
        <dbReference type="SAM" id="Coils"/>
    </source>
</evidence>
<dbReference type="InterPro" id="IPR036638">
    <property type="entry name" value="HLH_DNA-bd_sf"/>
</dbReference>
<dbReference type="RefSeq" id="XP_011002882.1">
    <property type="nucleotide sequence ID" value="XM_011004580.1"/>
</dbReference>
<name>A0AAJ6X230_POPEU</name>
<dbReference type="GO" id="GO:0090575">
    <property type="term" value="C:RNA polymerase II transcription regulator complex"/>
    <property type="evidence" value="ECO:0007669"/>
    <property type="project" value="TreeGrafter"/>
</dbReference>
<dbReference type="InterPro" id="IPR011598">
    <property type="entry name" value="bHLH_dom"/>
</dbReference>
<dbReference type="GO" id="GO:0000977">
    <property type="term" value="F:RNA polymerase II transcription regulatory region sequence-specific DNA binding"/>
    <property type="evidence" value="ECO:0007669"/>
    <property type="project" value="TreeGrafter"/>
</dbReference>
<dbReference type="FunFam" id="4.10.280.10:FF:000103">
    <property type="entry name" value="Transcription factor bHLH162"/>
    <property type="match status" value="1"/>
</dbReference>
<keyword evidence="3" id="KW-0804">Transcription</keyword>
<evidence type="ECO:0000256" key="6">
    <source>
        <dbReference type="SAM" id="MobiDB-lite"/>
    </source>
</evidence>
<dbReference type="PANTHER" id="PTHR13935:SF63">
    <property type="entry name" value="BHLH DOMAIN-CONTAINING PROTEIN"/>
    <property type="match status" value="1"/>
</dbReference>
<evidence type="ECO:0000256" key="2">
    <source>
        <dbReference type="ARBA" id="ARBA00023015"/>
    </source>
</evidence>
<feature type="compositionally biased region" description="Basic and acidic residues" evidence="6">
    <location>
        <begin position="46"/>
        <end position="56"/>
    </location>
</feature>
<gene>
    <name evidence="9" type="primary">LOC105109774</name>
</gene>
<dbReference type="AlphaFoldDB" id="A0AAJ6X230"/>
<dbReference type="KEGG" id="peu:105109774"/>
<protein>
    <submittedName>
        <fullName evidence="9">Transcription factor bHLH118-like isoform X1</fullName>
    </submittedName>
</protein>
<keyword evidence="2" id="KW-0805">Transcription regulation</keyword>
<feature type="region of interest" description="Disordered" evidence="6">
    <location>
        <begin position="1"/>
        <end position="58"/>
    </location>
</feature>
<evidence type="ECO:0000259" key="7">
    <source>
        <dbReference type="PROSITE" id="PS50888"/>
    </source>
</evidence>
<dbReference type="PROSITE" id="PS50888">
    <property type="entry name" value="BHLH"/>
    <property type="match status" value="1"/>
</dbReference>
<dbReference type="Pfam" id="PF00010">
    <property type="entry name" value="HLH"/>
    <property type="match status" value="1"/>
</dbReference>
<organism evidence="8 9">
    <name type="scientific">Populus euphratica</name>
    <name type="common">Euphrates poplar</name>
    <dbReference type="NCBI Taxonomy" id="75702"/>
    <lineage>
        <taxon>Eukaryota</taxon>
        <taxon>Viridiplantae</taxon>
        <taxon>Streptophyta</taxon>
        <taxon>Embryophyta</taxon>
        <taxon>Tracheophyta</taxon>
        <taxon>Spermatophyta</taxon>
        <taxon>Magnoliopsida</taxon>
        <taxon>eudicotyledons</taxon>
        <taxon>Gunneridae</taxon>
        <taxon>Pentapetalae</taxon>
        <taxon>rosids</taxon>
        <taxon>fabids</taxon>
        <taxon>Malpighiales</taxon>
        <taxon>Salicaceae</taxon>
        <taxon>Saliceae</taxon>
        <taxon>Populus</taxon>
    </lineage>
</organism>
<dbReference type="GeneID" id="105109774"/>
<keyword evidence="4" id="KW-0539">Nucleus</keyword>
<evidence type="ECO:0000313" key="9">
    <source>
        <dbReference type="RefSeq" id="XP_011002882.1"/>
    </source>
</evidence>
<dbReference type="GO" id="GO:0000981">
    <property type="term" value="F:DNA-binding transcription factor activity, RNA polymerase II-specific"/>
    <property type="evidence" value="ECO:0007669"/>
    <property type="project" value="TreeGrafter"/>
</dbReference>
<dbReference type="Proteomes" id="UP000694918">
    <property type="component" value="Unplaced"/>
</dbReference>
<comment type="subcellular location">
    <subcellularLocation>
        <location evidence="1">Nucleus</location>
    </subcellularLocation>
</comment>
<dbReference type="InterPro" id="IPR015660">
    <property type="entry name" value="MASH1/Ascl1a-like"/>
</dbReference>
<keyword evidence="5" id="KW-0175">Coiled coil</keyword>
<reference evidence="9" key="1">
    <citation type="submission" date="2025-08" db="UniProtKB">
        <authorList>
            <consortium name="RefSeq"/>
        </authorList>
    </citation>
    <scope>IDENTIFICATION</scope>
</reference>
<keyword evidence="8" id="KW-1185">Reference proteome</keyword>
<feature type="domain" description="BHLH" evidence="7">
    <location>
        <begin position="44"/>
        <end position="96"/>
    </location>
</feature>
<evidence type="ECO:0000256" key="1">
    <source>
        <dbReference type="ARBA" id="ARBA00004123"/>
    </source>
</evidence>
<evidence type="ECO:0000313" key="8">
    <source>
        <dbReference type="Proteomes" id="UP000694918"/>
    </source>
</evidence>
<sequence>MDLPSSPFCSEVSDGSHGSKNWRDSAKTGGTIMQSRSSRSNISSTKTERKIVERNRRNQMKSLYSNLNSLLPNRNFKEAQPLPDQIDRAINYINSLEEKLEKAREKKESLARSRKGSYTCTFDPISSAASKSPQLKIHEIGSALEIVLTSGIDNQFLFYEIISILHEEGVEVVSANFQALGDSFFHIVHAQMKGSADGVGAARITERLNRFISGSTSEIELDSEQWDFAVHHPKTNWEF</sequence>
<evidence type="ECO:0000256" key="4">
    <source>
        <dbReference type="ARBA" id="ARBA00023242"/>
    </source>
</evidence>
<dbReference type="SUPFAM" id="SSF47459">
    <property type="entry name" value="HLH, helix-loop-helix DNA-binding domain"/>
    <property type="match status" value="1"/>
</dbReference>